<comment type="similarity">
    <text evidence="1">Belongs to the asteroid family.</text>
</comment>
<dbReference type="InterPro" id="IPR026832">
    <property type="entry name" value="Asteroid"/>
</dbReference>
<feature type="region of interest" description="Disordered" evidence="2">
    <location>
        <begin position="142"/>
        <end position="170"/>
    </location>
</feature>
<accession>A0ABR4DD39</accession>
<dbReference type="Pfam" id="PF12813">
    <property type="entry name" value="XPG_I_2"/>
    <property type="match status" value="1"/>
</dbReference>
<dbReference type="InterPro" id="IPR029060">
    <property type="entry name" value="PIN-like_dom_sf"/>
</dbReference>
<reference evidence="4 5" key="1">
    <citation type="journal article" date="2024" name="Commun. Biol.">
        <title>Comparative genomic analysis of thermophilic fungi reveals convergent evolutionary adaptations and gene losses.</title>
        <authorList>
            <person name="Steindorff A.S."/>
            <person name="Aguilar-Pontes M.V."/>
            <person name="Robinson A.J."/>
            <person name="Andreopoulos B."/>
            <person name="LaButti K."/>
            <person name="Kuo A."/>
            <person name="Mondo S."/>
            <person name="Riley R."/>
            <person name="Otillar R."/>
            <person name="Haridas S."/>
            <person name="Lipzen A."/>
            <person name="Grimwood J."/>
            <person name="Schmutz J."/>
            <person name="Clum A."/>
            <person name="Reid I.D."/>
            <person name="Moisan M.C."/>
            <person name="Butler G."/>
            <person name="Nguyen T.T.M."/>
            <person name="Dewar K."/>
            <person name="Conant G."/>
            <person name="Drula E."/>
            <person name="Henrissat B."/>
            <person name="Hansel C."/>
            <person name="Singer S."/>
            <person name="Hutchinson M.I."/>
            <person name="de Vries R.P."/>
            <person name="Natvig D.O."/>
            <person name="Powell A.J."/>
            <person name="Tsang A."/>
            <person name="Grigoriev I.V."/>
        </authorList>
    </citation>
    <scope>NUCLEOTIDE SEQUENCE [LARGE SCALE GENOMIC DNA]</scope>
    <source>
        <strain evidence="4 5">ATCC 22073</strain>
    </source>
</reference>
<feature type="region of interest" description="Disordered" evidence="2">
    <location>
        <begin position="591"/>
        <end position="627"/>
    </location>
</feature>
<feature type="domain" description="Asteroid" evidence="3">
    <location>
        <begin position="171"/>
        <end position="427"/>
    </location>
</feature>
<feature type="compositionally biased region" description="Polar residues" evidence="2">
    <location>
        <begin position="142"/>
        <end position="156"/>
    </location>
</feature>
<evidence type="ECO:0000313" key="5">
    <source>
        <dbReference type="Proteomes" id="UP001600064"/>
    </source>
</evidence>
<protein>
    <recommendedName>
        <fullName evidence="3">Asteroid domain-containing protein</fullName>
    </recommendedName>
</protein>
<name>A0ABR4DD39_9PEZI</name>
<dbReference type="GeneID" id="98126008"/>
<evidence type="ECO:0000313" key="4">
    <source>
        <dbReference type="EMBL" id="KAL2267554.1"/>
    </source>
</evidence>
<dbReference type="RefSeq" id="XP_070866281.1">
    <property type="nucleotide sequence ID" value="XM_071011364.1"/>
</dbReference>
<dbReference type="Gene3D" id="3.40.50.1010">
    <property type="entry name" value="5'-nuclease"/>
    <property type="match status" value="1"/>
</dbReference>
<proteinExistence type="inferred from homology"/>
<dbReference type="InterPro" id="IPR039436">
    <property type="entry name" value="Asteroid_dom"/>
</dbReference>
<gene>
    <name evidence="4" type="ORF">VTJ83DRAFT_4831</name>
</gene>
<comment type="caution">
    <text evidence="4">The sequence shown here is derived from an EMBL/GenBank/DDBJ whole genome shotgun (WGS) entry which is preliminary data.</text>
</comment>
<evidence type="ECO:0000259" key="3">
    <source>
        <dbReference type="Pfam" id="PF12813"/>
    </source>
</evidence>
<evidence type="ECO:0000256" key="1">
    <source>
        <dbReference type="ARBA" id="ARBA00007398"/>
    </source>
</evidence>
<sequence length="640" mass="70271">MGIPSLKRHLEPYAAREALESGDVVVDGPALAYHILNLCLRAVQKQSRSPLDQPSYELLGTTAIAWLERVQIYGLSVSAIYFDSYLPSNKRPERIQRLIKLSRDLVKFHSAFSAGVPRPRNGDRNKPGHATDAITSQAADLFPTSSWPTGTNNTQAAGGHGRTTHPAPPPPPFLVPAIIDALRASSTFGPLVRTVPGEADGFCARHVCKHGGGIIFTSDTDLLVHDLGGGGSVVFFGDIELDGDATSSRLVARVYRPEEICRRLGMTMGMQPRGFSRLAFEVSRDSFLTAKQAAAKVRKGESEEDDKEEKEYAKFMEQYLSPEVAPELAEKMSGTLDPRVSEIVLAVLPGIESNSDTALEGEDAAEVTMFLPFLLDCPTRTSAWQASTPIRQLAYRMLRSIPGARREMSAVFEMRRLQTASSGLRVEMTRTQDAEDFAELLLTVLSEFEERLDKRDRVWVMLAIYLDILMTSQRGRGRPISLDVLSQLTKGTLDSGSWDFLHLLAEVQATHYSLRMLCQVMGFVARHPGTTGPPRVSQLTAWLSRLPPLSEYPTPMTLLEMLGGLREPASLGCLESLFAEDEDMIRLIKAVGKPNKRTQGEPKKKKLKMSPGDGNHPASQPSVKTPTNAFELLAGCEEGG</sequence>
<dbReference type="PANTHER" id="PTHR15665:SF1">
    <property type="entry name" value="PROTEIN ASTEROID HOMOLOG 1"/>
    <property type="match status" value="1"/>
</dbReference>
<organism evidence="4 5">
    <name type="scientific">Remersonia thermophila</name>
    <dbReference type="NCBI Taxonomy" id="72144"/>
    <lineage>
        <taxon>Eukaryota</taxon>
        <taxon>Fungi</taxon>
        <taxon>Dikarya</taxon>
        <taxon>Ascomycota</taxon>
        <taxon>Pezizomycotina</taxon>
        <taxon>Sordariomycetes</taxon>
        <taxon>Sordariomycetidae</taxon>
        <taxon>Sordariales</taxon>
        <taxon>Sordariales incertae sedis</taxon>
        <taxon>Remersonia</taxon>
    </lineage>
</organism>
<feature type="compositionally biased region" description="Polar residues" evidence="2">
    <location>
        <begin position="617"/>
        <end position="627"/>
    </location>
</feature>
<evidence type="ECO:0000256" key="2">
    <source>
        <dbReference type="SAM" id="MobiDB-lite"/>
    </source>
</evidence>
<dbReference type="PANTHER" id="PTHR15665">
    <property type="entry name" value="ASTEROID PROTEIN"/>
    <property type="match status" value="1"/>
</dbReference>
<keyword evidence="5" id="KW-1185">Reference proteome</keyword>
<dbReference type="SUPFAM" id="SSF88723">
    <property type="entry name" value="PIN domain-like"/>
    <property type="match status" value="1"/>
</dbReference>
<dbReference type="Proteomes" id="UP001600064">
    <property type="component" value="Unassembled WGS sequence"/>
</dbReference>
<dbReference type="EMBL" id="JAZGUE010000004">
    <property type="protein sequence ID" value="KAL2267554.1"/>
    <property type="molecule type" value="Genomic_DNA"/>
</dbReference>